<organism evidence="6 7">
    <name type="scientific">Yeosuana aromativorans</name>
    <dbReference type="NCBI Taxonomy" id="288019"/>
    <lineage>
        <taxon>Bacteria</taxon>
        <taxon>Pseudomonadati</taxon>
        <taxon>Bacteroidota</taxon>
        <taxon>Flavobacteriia</taxon>
        <taxon>Flavobacteriales</taxon>
        <taxon>Flavobacteriaceae</taxon>
        <taxon>Yeosuana</taxon>
    </lineage>
</organism>
<dbReference type="Pfam" id="PF12799">
    <property type="entry name" value="LRR_4"/>
    <property type="match status" value="1"/>
</dbReference>
<evidence type="ECO:0000256" key="4">
    <source>
        <dbReference type="SAM" id="SignalP"/>
    </source>
</evidence>
<keyword evidence="2 4" id="KW-0732">Signal</keyword>
<feature type="chain" id="PRO_5035318892" description="Secretion system C-terminal sorting domain-containing protein" evidence="4">
    <location>
        <begin position="22"/>
        <end position="507"/>
    </location>
</feature>
<dbReference type="InterPro" id="IPR026444">
    <property type="entry name" value="Secre_tail"/>
</dbReference>
<name>A0A8J3BEF3_9FLAO</name>
<gene>
    <name evidence="6" type="ORF">GCM10007962_07490</name>
</gene>
<sequence>MKTKLLTLILALLSFANYTQTYIEDLNFEAYLEANSMGDGIAGNHYVTTSNINTVENLDISGLGIQSMIGIEDFAALKTLNCSSNNLLQTLNVFNNIALTELRCFNCDITSLTLPNNNLLSYLSCGNNNLTGLDVSSYPLLTYLACSNNGSNNLGTLDLSMNTNLITLYCQNSGVSGLDISQSPNLDLLVCYDNSFPTLDISGNTALSEIRCYNSGINTFTIANSNYTNLTYLDCSDNPIGSLNLSYFPNLETLYCAYNNLNTLNVSTNTQLVNFGCWNNNLSSLDVSNNSLLNYFECGNNTLLSNNLILPTNKTALTSLWVYNIGTSSLNYSDYLQLVDLDIGLNNFTTADVSMLQFLNQFYCNGNQLTSLDISNGHNDTLTWMWAQNNGANLCIQVDDLVVAGGKSSPQWQRDIGSTFSLNCTLGSNEFDLSQVMIHPNPANDRFYIDLPIEANYTLSNMFGQFIRKGALFSGKNELAINALKSGLYLLNLESAQGRAIKKIIKK</sequence>
<dbReference type="InterPro" id="IPR032675">
    <property type="entry name" value="LRR_dom_sf"/>
</dbReference>
<dbReference type="GO" id="GO:0035591">
    <property type="term" value="F:signaling adaptor activity"/>
    <property type="evidence" value="ECO:0007669"/>
    <property type="project" value="TreeGrafter"/>
</dbReference>
<evidence type="ECO:0000256" key="2">
    <source>
        <dbReference type="ARBA" id="ARBA00022729"/>
    </source>
</evidence>
<dbReference type="Pfam" id="PF18962">
    <property type="entry name" value="Por_Secre_tail"/>
    <property type="match status" value="1"/>
</dbReference>
<dbReference type="SUPFAM" id="SSF52058">
    <property type="entry name" value="L domain-like"/>
    <property type="match status" value="1"/>
</dbReference>
<evidence type="ECO:0000313" key="7">
    <source>
        <dbReference type="Proteomes" id="UP000612329"/>
    </source>
</evidence>
<keyword evidence="1" id="KW-0433">Leucine-rich repeat</keyword>
<dbReference type="PANTHER" id="PTHR47566:SF1">
    <property type="entry name" value="PROTEIN NUD1"/>
    <property type="match status" value="1"/>
</dbReference>
<keyword evidence="7" id="KW-1185">Reference proteome</keyword>
<evidence type="ECO:0000259" key="5">
    <source>
        <dbReference type="Pfam" id="PF18962"/>
    </source>
</evidence>
<reference evidence="6" key="2">
    <citation type="submission" date="2020-09" db="EMBL/GenBank/DDBJ databases">
        <authorList>
            <person name="Sun Q."/>
            <person name="Ohkuma M."/>
        </authorList>
    </citation>
    <scope>NUCLEOTIDE SEQUENCE</scope>
    <source>
        <strain evidence="6">JCM 12862</strain>
    </source>
</reference>
<dbReference type="NCBIfam" id="TIGR04183">
    <property type="entry name" value="Por_Secre_tail"/>
    <property type="match status" value="1"/>
</dbReference>
<dbReference type="PANTHER" id="PTHR47566">
    <property type="match status" value="1"/>
</dbReference>
<keyword evidence="3" id="KW-0677">Repeat</keyword>
<feature type="signal peptide" evidence="4">
    <location>
        <begin position="1"/>
        <end position="21"/>
    </location>
</feature>
<protein>
    <recommendedName>
        <fullName evidence="5">Secretion system C-terminal sorting domain-containing protein</fullName>
    </recommendedName>
</protein>
<dbReference type="AlphaFoldDB" id="A0A8J3BEF3"/>
<dbReference type="InterPro" id="IPR052574">
    <property type="entry name" value="CDIRP"/>
</dbReference>
<dbReference type="Proteomes" id="UP000612329">
    <property type="component" value="Unassembled WGS sequence"/>
</dbReference>
<dbReference type="EMBL" id="BMNR01000002">
    <property type="protein sequence ID" value="GGK15726.1"/>
    <property type="molecule type" value="Genomic_DNA"/>
</dbReference>
<feature type="domain" description="Secretion system C-terminal sorting" evidence="5">
    <location>
        <begin position="438"/>
        <end position="505"/>
    </location>
</feature>
<dbReference type="Gene3D" id="3.80.10.10">
    <property type="entry name" value="Ribonuclease Inhibitor"/>
    <property type="match status" value="2"/>
</dbReference>
<evidence type="ECO:0000313" key="6">
    <source>
        <dbReference type="EMBL" id="GGK15726.1"/>
    </source>
</evidence>
<comment type="caution">
    <text evidence="6">The sequence shown here is derived from an EMBL/GenBank/DDBJ whole genome shotgun (WGS) entry which is preliminary data.</text>
</comment>
<reference evidence="6" key="1">
    <citation type="journal article" date="2014" name="Int. J. Syst. Evol. Microbiol.">
        <title>Complete genome sequence of Corynebacterium casei LMG S-19264T (=DSM 44701T), isolated from a smear-ripened cheese.</title>
        <authorList>
            <consortium name="US DOE Joint Genome Institute (JGI-PGF)"/>
            <person name="Walter F."/>
            <person name="Albersmeier A."/>
            <person name="Kalinowski J."/>
            <person name="Ruckert C."/>
        </authorList>
    </citation>
    <scope>NUCLEOTIDE SEQUENCE</scope>
    <source>
        <strain evidence="6">JCM 12862</strain>
    </source>
</reference>
<proteinExistence type="predicted"/>
<evidence type="ECO:0000256" key="3">
    <source>
        <dbReference type="ARBA" id="ARBA00022737"/>
    </source>
</evidence>
<accession>A0A8J3BEF3</accession>
<dbReference type="RefSeq" id="WP_188650185.1">
    <property type="nucleotide sequence ID" value="NZ_BMNR01000002.1"/>
</dbReference>
<dbReference type="InterPro" id="IPR025875">
    <property type="entry name" value="Leu-rich_rpt_4"/>
</dbReference>
<evidence type="ECO:0000256" key="1">
    <source>
        <dbReference type="ARBA" id="ARBA00022614"/>
    </source>
</evidence>